<organism evidence="1 2">
    <name type="scientific">Nocardioides anomalus</name>
    <dbReference type="NCBI Taxonomy" id="2712223"/>
    <lineage>
        <taxon>Bacteria</taxon>
        <taxon>Bacillati</taxon>
        <taxon>Actinomycetota</taxon>
        <taxon>Actinomycetes</taxon>
        <taxon>Propionibacteriales</taxon>
        <taxon>Nocardioidaceae</taxon>
        <taxon>Nocardioides</taxon>
    </lineage>
</organism>
<dbReference type="InterPro" id="IPR006311">
    <property type="entry name" value="TAT_signal"/>
</dbReference>
<dbReference type="PANTHER" id="PTHR43143:SF1">
    <property type="entry name" value="SERINE_THREONINE-PROTEIN PHOSPHATASE CPPED1"/>
    <property type="match status" value="1"/>
</dbReference>
<dbReference type="InterPro" id="IPR022506">
    <property type="entry name" value="Metallophosphoesterase_PPA1498"/>
</dbReference>
<dbReference type="PANTHER" id="PTHR43143">
    <property type="entry name" value="METALLOPHOSPHOESTERASE, CALCINEURIN SUPERFAMILY"/>
    <property type="match status" value="1"/>
</dbReference>
<reference evidence="1 2" key="1">
    <citation type="submission" date="2020-02" db="EMBL/GenBank/DDBJ databases">
        <title>Full genome sequence of Nocardioides sp. R-3366.</title>
        <authorList>
            <person name="Im W.-T."/>
        </authorList>
    </citation>
    <scope>NUCLEOTIDE SEQUENCE [LARGE SCALE GENOMIC DNA]</scope>
    <source>
        <strain evidence="1 2">R-3366</strain>
    </source>
</reference>
<evidence type="ECO:0000313" key="2">
    <source>
        <dbReference type="Proteomes" id="UP000502996"/>
    </source>
</evidence>
<name>A0A6G6WFJ4_9ACTN</name>
<keyword evidence="2" id="KW-1185">Reference proteome</keyword>
<dbReference type="EMBL" id="CP049257">
    <property type="protein sequence ID" value="QIG43865.1"/>
    <property type="molecule type" value="Genomic_DNA"/>
</dbReference>
<dbReference type="Gene3D" id="3.60.21.10">
    <property type="match status" value="1"/>
</dbReference>
<sequence length="599" mass="64521">MEEQEYCDGGVSRRSVLGAGVAGGVALGAGAVDPAAAGVLPAKPRARGTTLAQTLVKSKKKGKGGYRKIVVGPGEPHLVRRELVRGTKKGERRGARRGLLAMGQLTDMHLLDAQSPARTEFLDRFDDPGSPYAVVLPFQGAYRPQEMLTAHVADATIRALRKVRRGPVTGLPLAFTVTTGDNVDNTQYNELRWQIDLLDGQPVRPDSGDLGKYEGVADQTAYDTAYWHPDGPPPGQPDDTRIAQFGFPKVPGLLDTCRQPFKAKGLGMPWISVFGNHDGLAQGTVPSSPAIAAIATGDRKITNLPPGADVGELAGQLVNNDPKGLQTLFGGPSRQVSADPNRRPLSRSEVIAEYFKSTGAPQGHGYTAWNVATGNAYYTFGKGKVRGIALDTVNPNGGSEGSIDQAQLAWLTAQLIKGSRRYLDESGKWVKGGSKDKLFVLFSHHTIDSMDNNTGPGRVLGPQVRDLLLRFPNVILWVNGHTHRNSVLAHKRKKSAKAPGGFWEVNTASHVDWPQQARTVELVDNRDGTLSVFGTIVDHVAPPAPATKPTSPIELASLSRELAANDWQERTRMEDGKDGRRGAVEDRNVELLVPTPFKL</sequence>
<evidence type="ECO:0000313" key="1">
    <source>
        <dbReference type="EMBL" id="QIG43865.1"/>
    </source>
</evidence>
<dbReference type="NCBIfam" id="TIGR03767">
    <property type="entry name" value="P_acnes_RR"/>
    <property type="match status" value="1"/>
</dbReference>
<dbReference type="Proteomes" id="UP000502996">
    <property type="component" value="Chromosome"/>
</dbReference>
<dbReference type="AlphaFoldDB" id="A0A6G6WFJ4"/>
<protein>
    <submittedName>
        <fullName evidence="1">TIGR03767 family metallophosphoesterase</fullName>
    </submittedName>
</protein>
<dbReference type="PROSITE" id="PS51318">
    <property type="entry name" value="TAT"/>
    <property type="match status" value="1"/>
</dbReference>
<dbReference type="InterPro" id="IPR029052">
    <property type="entry name" value="Metallo-depent_PP-like"/>
</dbReference>
<proteinExistence type="predicted"/>
<dbReference type="InterPro" id="IPR051918">
    <property type="entry name" value="STPP_CPPED1"/>
</dbReference>
<dbReference type="RefSeq" id="WP_165234183.1">
    <property type="nucleotide sequence ID" value="NZ_CP049257.1"/>
</dbReference>
<dbReference type="KEGG" id="nano:G5V58_14775"/>
<accession>A0A6G6WFJ4</accession>
<gene>
    <name evidence="1" type="ORF">G5V58_14775</name>
</gene>
<dbReference type="SUPFAM" id="SSF56300">
    <property type="entry name" value="Metallo-dependent phosphatases"/>
    <property type="match status" value="1"/>
</dbReference>